<evidence type="ECO:0000313" key="2">
    <source>
        <dbReference type="EMBL" id="QRG81510.1"/>
    </source>
</evidence>
<reference evidence="2 3" key="1">
    <citation type="submission" date="2021-01" db="EMBL/GenBank/DDBJ databases">
        <title>Characterization of a novel blaVMB-2- harboring plasmid in Vibrio diabolicus.</title>
        <authorList>
            <person name="Liu M."/>
        </authorList>
    </citation>
    <scope>NUCLEOTIDE SEQUENCE [LARGE SCALE GENOMIC DNA]</scope>
    <source>
        <strain evidence="2 3">SLV18</strain>
        <plasmid evidence="2 3">pSLV18-213K</plasmid>
    </source>
</reference>
<dbReference type="Pfam" id="PF08775">
    <property type="entry name" value="ParB"/>
    <property type="match status" value="1"/>
</dbReference>
<organism evidence="2 3">
    <name type="scientific">Vibrio diabolicus</name>
    <dbReference type="NCBI Taxonomy" id="50719"/>
    <lineage>
        <taxon>Bacteria</taxon>
        <taxon>Pseudomonadati</taxon>
        <taxon>Pseudomonadota</taxon>
        <taxon>Gammaproteobacteria</taxon>
        <taxon>Vibrionales</taxon>
        <taxon>Vibrionaceae</taxon>
        <taxon>Vibrio</taxon>
        <taxon>Vibrio diabolicus subgroup</taxon>
    </lineage>
</organism>
<gene>
    <name evidence="2" type="ORF">JOS67_00125</name>
</gene>
<name>A0AA92LRS9_9VIBR</name>
<proteinExistence type="predicted"/>
<geneLocation type="plasmid" evidence="2 3">
    <name>pSLV18-213K</name>
</geneLocation>
<keyword evidence="2" id="KW-0614">Plasmid</keyword>
<evidence type="ECO:0000313" key="3">
    <source>
        <dbReference type="Proteomes" id="UP000596337"/>
    </source>
</evidence>
<accession>A0AA92LRS9</accession>
<feature type="domain" description="ParB protein family C-terminal" evidence="1">
    <location>
        <begin position="2"/>
        <end position="68"/>
    </location>
</feature>
<dbReference type="EMBL" id="CP069194">
    <property type="protein sequence ID" value="QRG81510.1"/>
    <property type="molecule type" value="Genomic_DNA"/>
</dbReference>
<evidence type="ECO:0000259" key="1">
    <source>
        <dbReference type="Pfam" id="PF08775"/>
    </source>
</evidence>
<dbReference type="InterPro" id="IPR014884">
    <property type="entry name" value="ParB_fam_C"/>
</dbReference>
<dbReference type="AlphaFoldDB" id="A0AA92LRS9"/>
<sequence>MASIKSELKIAEDKHAVDKAEITPLSQFESKGMFARKRVKGRNFSYEFGRLTKAVQNKLDAAIEKILKEEI</sequence>
<protein>
    <recommendedName>
        <fullName evidence="1">ParB protein family C-terminal domain-containing protein</fullName>
    </recommendedName>
</protein>
<dbReference type="Proteomes" id="UP000596337">
    <property type="component" value="Plasmid pSLV18-213K"/>
</dbReference>